<dbReference type="Gene3D" id="3.30.379.10">
    <property type="entry name" value="Chitobiase/beta-hexosaminidase domain 2-like"/>
    <property type="match status" value="1"/>
</dbReference>
<reference evidence="6" key="2">
    <citation type="submission" date="2022-04" db="EMBL/GenBank/DDBJ databases">
        <authorList>
            <person name="Fokt H."/>
            <person name="Baines J."/>
        </authorList>
    </citation>
    <scope>NUCLEOTIDE SEQUENCE</scope>
    <source>
        <strain evidence="6">KH365_2</strain>
    </source>
</reference>
<comment type="caution">
    <text evidence="6">The sequence shown here is derived from an EMBL/GenBank/DDBJ whole genome shotgun (WGS) entry which is preliminary data.</text>
</comment>
<gene>
    <name evidence="6" type="ORF">M1B79_00450</name>
</gene>
<dbReference type="GO" id="GO:0005975">
    <property type="term" value="P:carbohydrate metabolic process"/>
    <property type="evidence" value="ECO:0007669"/>
    <property type="project" value="UniProtKB-ARBA"/>
</dbReference>
<dbReference type="PANTHER" id="PTHR13170:SF16">
    <property type="entry name" value="PROTEIN O-GLCNACASE"/>
    <property type="match status" value="1"/>
</dbReference>
<dbReference type="SUPFAM" id="SSF51445">
    <property type="entry name" value="(Trans)glycosidases"/>
    <property type="match status" value="1"/>
</dbReference>
<feature type="chain" id="PRO_5040867995" evidence="4">
    <location>
        <begin position="25"/>
        <end position="605"/>
    </location>
</feature>
<dbReference type="AlphaFoldDB" id="A0A9X2SQD3"/>
<dbReference type="RefSeq" id="WP_257930360.1">
    <property type="nucleotide sequence ID" value="NZ_JAMZED010000001.1"/>
</dbReference>
<evidence type="ECO:0000256" key="3">
    <source>
        <dbReference type="PROSITE-ProRule" id="PRU01353"/>
    </source>
</evidence>
<feature type="signal peptide" evidence="4">
    <location>
        <begin position="1"/>
        <end position="24"/>
    </location>
</feature>
<dbReference type="InterPro" id="IPR015882">
    <property type="entry name" value="HEX_bac_N"/>
</dbReference>
<dbReference type="SUPFAM" id="SSF140657">
    <property type="entry name" value="Hyaluronidase post-catalytic domain-like"/>
    <property type="match status" value="1"/>
</dbReference>
<evidence type="ECO:0000256" key="2">
    <source>
        <dbReference type="ARBA" id="ARBA00023295"/>
    </source>
</evidence>
<evidence type="ECO:0000313" key="7">
    <source>
        <dbReference type="Proteomes" id="UP001143192"/>
    </source>
</evidence>
<dbReference type="Pfam" id="PF07555">
    <property type="entry name" value="NAGidase"/>
    <property type="match status" value="1"/>
</dbReference>
<comment type="similarity">
    <text evidence="3">Belongs to the glycosyl hydrolase 84 family.</text>
</comment>
<sequence>MVLMKNMVLLLCILFLCSWAEADAQDFHLQPTPQKYVGSEDSVSIPAKYSLQVGAALQGSAAEQLVAGLFPDAAVTADFSVSIGMKGDKSIRKYAARIPKQAEGYYLKIDKEGIVVAGADRRGVFYGVQTLVQLIALPKLPLAEVTDYPDVPYRGVVEGFYGVPWSREARLSQLDFYGRNKMNIYIYGPKDDPYHSSPNWRKPYPAQEAEQLKELVECARRNEVLFYWAIHPGKDIRWNTEDRNLLMEKFESMYRLGIRAFAVFFDDISGEGTSAEKQVELLNDIYHNFVKAKGDVAPLLMCPTEYNRLWTKLEGGYLATLGGKLHPDIGILWTGDKVVACIDKPTMQFVNPLLKRKAFIWWNFPVSDYVRDRLLLGAVYGNGTDIDDDISAFISNPMEHAEASKIALFSIADYAWNMDAYKSDASWRRAVRYLMPGHAAALQVFASHNSDLGGNEHDFRREESEQIRPALERLLDAYCREGKREVAAASAVTEECERMIASADLLLASDENPALIKEITPWLMQFKLLGEYGREVLCMLAAQCDGKKTELEKAASHAKALQVLMTKIDATYNQNGFQPGVKTGSCHLKPAFDRLYQEVVRRTGK</sequence>
<dbReference type="PANTHER" id="PTHR13170">
    <property type="entry name" value="O-GLCNACASE"/>
    <property type="match status" value="1"/>
</dbReference>
<dbReference type="InterPro" id="IPR017853">
    <property type="entry name" value="GH"/>
</dbReference>
<keyword evidence="4" id="KW-0732">Signal</keyword>
<dbReference type="Gene3D" id="1.20.58.460">
    <property type="entry name" value="Hyaluronidase post-catalytic domain-like"/>
    <property type="match status" value="1"/>
</dbReference>
<dbReference type="InterPro" id="IPR011496">
    <property type="entry name" value="O-GlcNAcase_cat"/>
</dbReference>
<name>A0A9X2SQD3_9BACE</name>
<dbReference type="Pfam" id="PF02838">
    <property type="entry name" value="Glyco_hydro_20b"/>
    <property type="match status" value="1"/>
</dbReference>
<dbReference type="GO" id="GO:0015929">
    <property type="term" value="F:hexosaminidase activity"/>
    <property type="evidence" value="ECO:0007669"/>
    <property type="project" value="UniProtKB-ARBA"/>
</dbReference>
<keyword evidence="7" id="KW-1185">Reference proteome</keyword>
<dbReference type="PROSITE" id="PS52009">
    <property type="entry name" value="GH84"/>
    <property type="match status" value="1"/>
</dbReference>
<evidence type="ECO:0000259" key="5">
    <source>
        <dbReference type="PROSITE" id="PS52009"/>
    </source>
</evidence>
<keyword evidence="2 3" id="KW-0326">Glycosidase</keyword>
<organism evidence="6 7">
    <name type="scientific">Bacteroides muris</name>
    <name type="common">ex Fokt et al. 2023</name>
    <dbReference type="NCBI Taxonomy" id="2937417"/>
    <lineage>
        <taxon>Bacteria</taxon>
        <taxon>Pseudomonadati</taxon>
        <taxon>Bacteroidota</taxon>
        <taxon>Bacteroidia</taxon>
        <taxon>Bacteroidales</taxon>
        <taxon>Bacteroidaceae</taxon>
        <taxon>Bacteroides</taxon>
    </lineage>
</organism>
<dbReference type="InterPro" id="IPR049478">
    <property type="entry name" value="BT_4395-like_hel"/>
</dbReference>
<dbReference type="SUPFAM" id="SSF55545">
    <property type="entry name" value="beta-N-acetylhexosaminidase-like domain"/>
    <property type="match status" value="1"/>
</dbReference>
<feature type="active site" description="Proton donor" evidence="3">
    <location>
        <position position="267"/>
    </location>
</feature>
<dbReference type="GO" id="GO:1901135">
    <property type="term" value="P:carbohydrate derivative metabolic process"/>
    <property type="evidence" value="ECO:0007669"/>
    <property type="project" value="UniProtKB-ARBA"/>
</dbReference>
<dbReference type="Gene3D" id="3.20.20.80">
    <property type="entry name" value="Glycosidases"/>
    <property type="match status" value="1"/>
</dbReference>
<dbReference type="InterPro" id="IPR051822">
    <property type="entry name" value="Glycosyl_Hydrolase_84"/>
</dbReference>
<keyword evidence="1 3" id="KW-0378">Hydrolase</keyword>
<protein>
    <submittedName>
        <fullName evidence="6">Beta-N-acetylglucosaminidase domain-containing protein</fullName>
    </submittedName>
</protein>
<evidence type="ECO:0000313" key="6">
    <source>
        <dbReference type="EMBL" id="MCR6503176.1"/>
    </source>
</evidence>
<evidence type="ECO:0000256" key="4">
    <source>
        <dbReference type="SAM" id="SignalP"/>
    </source>
</evidence>
<proteinExistence type="inferred from homology"/>
<accession>A0A9X2SQD3</accession>
<evidence type="ECO:0000256" key="1">
    <source>
        <dbReference type="ARBA" id="ARBA00022801"/>
    </source>
</evidence>
<dbReference type="Pfam" id="PF21809">
    <property type="entry name" value="Glyco_hydro_84_hel"/>
    <property type="match status" value="1"/>
</dbReference>
<dbReference type="InterPro" id="IPR029018">
    <property type="entry name" value="Hex-like_dom2"/>
</dbReference>
<reference evidence="6" key="1">
    <citation type="journal article" date="2022" name="Arch. Microbiol.">
        <title>Bacteroides muris sp. nov. isolated from the cecum of wild-derived house mice.</title>
        <authorList>
            <person name="Fokt H."/>
            <person name="Unni R."/>
            <person name="Repnik U."/>
            <person name="Schmitz R.A."/>
            <person name="Bramkamp M."/>
            <person name="Baines J.F."/>
            <person name="Unterweger D."/>
        </authorList>
    </citation>
    <scope>NUCLEOTIDE SEQUENCE</scope>
    <source>
        <strain evidence="6">KH365_2</strain>
    </source>
</reference>
<dbReference type="Proteomes" id="UP001143192">
    <property type="component" value="Unassembled WGS sequence"/>
</dbReference>
<dbReference type="EMBL" id="JAMZED010000001">
    <property type="protein sequence ID" value="MCR6503176.1"/>
    <property type="molecule type" value="Genomic_DNA"/>
</dbReference>
<feature type="domain" description="GH84" evidence="5">
    <location>
        <begin position="152"/>
        <end position="419"/>
    </location>
</feature>